<dbReference type="EMBL" id="HG002162">
    <property type="protein sequence ID" value="CDF40363.1"/>
    <property type="molecule type" value="Genomic_DNA"/>
</dbReference>
<feature type="transmembrane region" description="Helical" evidence="5">
    <location>
        <begin position="121"/>
        <end position="151"/>
    </location>
</feature>
<evidence type="ECO:0000313" key="7">
    <source>
        <dbReference type="Proteomes" id="UP000012073"/>
    </source>
</evidence>
<dbReference type="OMA" id="PAKHIAM"/>
<proteinExistence type="inferred from homology"/>
<dbReference type="Pfam" id="PF03208">
    <property type="entry name" value="PRA1"/>
    <property type="match status" value="1"/>
</dbReference>
<keyword evidence="2 5" id="KW-0812">Transmembrane</keyword>
<organism evidence="6 7">
    <name type="scientific">Chondrus crispus</name>
    <name type="common">Carrageen Irish moss</name>
    <name type="synonym">Polymorpha crispa</name>
    <dbReference type="NCBI Taxonomy" id="2769"/>
    <lineage>
        <taxon>Eukaryota</taxon>
        <taxon>Rhodophyta</taxon>
        <taxon>Florideophyceae</taxon>
        <taxon>Rhodymeniophycidae</taxon>
        <taxon>Gigartinales</taxon>
        <taxon>Gigartinaceae</taxon>
        <taxon>Chondrus</taxon>
    </lineage>
</organism>
<keyword evidence="4 5" id="KW-0472">Membrane</keyword>
<accession>R7QRI6</accession>
<gene>
    <name evidence="6" type="ORF">CHC_T00007153001</name>
</gene>
<dbReference type="GeneID" id="17318385"/>
<dbReference type="GO" id="GO:0016020">
    <property type="term" value="C:membrane"/>
    <property type="evidence" value="ECO:0007669"/>
    <property type="project" value="UniProtKB-SubCell"/>
</dbReference>
<sequence length="168" mass="18474">MPDFNPYVEPLNPAAQYSLKDRAQLVVESCRPWAEFLDPHAFAPPPASEAKLRVGHNVEVFFYNYLVLAMALLAVFAVFHPVRAVLLAATVAVAAVLYILFPEDYQVTDNIVISMPIKHAVMAVLTVLVLVVGHVFALLFWVAVTFAPIVLVHAFLRQHSAAPADANI</sequence>
<keyword evidence="3 5" id="KW-1133">Transmembrane helix</keyword>
<evidence type="ECO:0000256" key="2">
    <source>
        <dbReference type="ARBA" id="ARBA00022692"/>
    </source>
</evidence>
<dbReference type="GO" id="GO:0005794">
    <property type="term" value="C:Golgi apparatus"/>
    <property type="evidence" value="ECO:0007669"/>
    <property type="project" value="TreeGrafter"/>
</dbReference>
<evidence type="ECO:0000256" key="1">
    <source>
        <dbReference type="ARBA" id="ARBA00004141"/>
    </source>
</evidence>
<name>R7QRI6_CHOCR</name>
<keyword evidence="7" id="KW-1185">Reference proteome</keyword>
<protein>
    <recommendedName>
        <fullName evidence="5">PRA1 family protein</fullName>
    </recommendedName>
</protein>
<reference evidence="7" key="1">
    <citation type="journal article" date="2013" name="Proc. Natl. Acad. Sci. U.S.A.">
        <title>Genome structure and metabolic features in the red seaweed Chondrus crispus shed light on evolution of the Archaeplastida.</title>
        <authorList>
            <person name="Collen J."/>
            <person name="Porcel B."/>
            <person name="Carre W."/>
            <person name="Ball S.G."/>
            <person name="Chaparro C."/>
            <person name="Tonon T."/>
            <person name="Barbeyron T."/>
            <person name="Michel G."/>
            <person name="Noel B."/>
            <person name="Valentin K."/>
            <person name="Elias M."/>
            <person name="Artiguenave F."/>
            <person name="Arun A."/>
            <person name="Aury J.M."/>
            <person name="Barbosa-Neto J.F."/>
            <person name="Bothwell J.H."/>
            <person name="Bouget F.Y."/>
            <person name="Brillet L."/>
            <person name="Cabello-Hurtado F."/>
            <person name="Capella-Gutierrez S."/>
            <person name="Charrier B."/>
            <person name="Cladiere L."/>
            <person name="Cock J.M."/>
            <person name="Coelho S.M."/>
            <person name="Colleoni C."/>
            <person name="Czjzek M."/>
            <person name="Da Silva C."/>
            <person name="Delage L."/>
            <person name="Denoeud F."/>
            <person name="Deschamps P."/>
            <person name="Dittami S.M."/>
            <person name="Gabaldon T."/>
            <person name="Gachon C.M."/>
            <person name="Groisillier A."/>
            <person name="Herve C."/>
            <person name="Jabbari K."/>
            <person name="Katinka M."/>
            <person name="Kloareg B."/>
            <person name="Kowalczyk N."/>
            <person name="Labadie K."/>
            <person name="Leblanc C."/>
            <person name="Lopez P.J."/>
            <person name="McLachlan D.H."/>
            <person name="Meslet-Cladiere L."/>
            <person name="Moustafa A."/>
            <person name="Nehr Z."/>
            <person name="Nyvall Collen P."/>
            <person name="Panaud O."/>
            <person name="Partensky F."/>
            <person name="Poulain J."/>
            <person name="Rensing S.A."/>
            <person name="Rousvoal S."/>
            <person name="Samson G."/>
            <person name="Symeonidi A."/>
            <person name="Weissenbach J."/>
            <person name="Zambounis A."/>
            <person name="Wincker P."/>
            <person name="Boyen C."/>
        </authorList>
    </citation>
    <scope>NUCLEOTIDE SEQUENCE [LARGE SCALE GENOMIC DNA]</scope>
    <source>
        <strain evidence="7">cv. Stackhouse</strain>
    </source>
</reference>
<dbReference type="InterPro" id="IPR004895">
    <property type="entry name" value="Prenylated_rab_accept_PRA1"/>
</dbReference>
<dbReference type="OrthoDB" id="10568806at2759"/>
<dbReference type="PANTHER" id="PTHR19317">
    <property type="entry name" value="PRENYLATED RAB ACCEPTOR 1-RELATED"/>
    <property type="match status" value="1"/>
</dbReference>
<dbReference type="Gramene" id="CDF40363">
    <property type="protein sequence ID" value="CDF40363"/>
    <property type="gene ID" value="CHC_T00007153001"/>
</dbReference>
<comment type="subcellular location">
    <subcellularLocation>
        <location evidence="1 5">Membrane</location>
        <topology evidence="1 5">Multi-pass membrane protein</topology>
    </subcellularLocation>
</comment>
<evidence type="ECO:0000256" key="3">
    <source>
        <dbReference type="ARBA" id="ARBA00022989"/>
    </source>
</evidence>
<dbReference type="Proteomes" id="UP000012073">
    <property type="component" value="Unassembled WGS sequence"/>
</dbReference>
<evidence type="ECO:0000256" key="5">
    <source>
        <dbReference type="RuleBase" id="RU363107"/>
    </source>
</evidence>
<dbReference type="AlphaFoldDB" id="R7QRI6"/>
<feature type="transmembrane region" description="Helical" evidence="5">
    <location>
        <begin position="60"/>
        <end position="79"/>
    </location>
</feature>
<dbReference type="KEGG" id="ccp:CHC_T00007153001"/>
<comment type="similarity">
    <text evidence="5">Belongs to the PRA1 family.</text>
</comment>
<evidence type="ECO:0000313" key="6">
    <source>
        <dbReference type="EMBL" id="CDF40363.1"/>
    </source>
</evidence>
<evidence type="ECO:0000256" key="4">
    <source>
        <dbReference type="ARBA" id="ARBA00023136"/>
    </source>
</evidence>
<dbReference type="PANTHER" id="PTHR19317:SF0">
    <property type="entry name" value="PRENYLATED RAB ACCEPTOR PROTEIN 1"/>
    <property type="match status" value="1"/>
</dbReference>
<dbReference type="STRING" id="2769.R7QRI6"/>
<feature type="transmembrane region" description="Helical" evidence="5">
    <location>
        <begin position="84"/>
        <end position="101"/>
    </location>
</feature>
<dbReference type="RefSeq" id="XP_005710657.1">
    <property type="nucleotide sequence ID" value="XM_005710600.1"/>
</dbReference>